<dbReference type="Pfam" id="PF05826">
    <property type="entry name" value="Phospholip_A2_2"/>
    <property type="match status" value="1"/>
</dbReference>
<comment type="cofactor">
    <cofactor evidence="2">
        <name>Ca(2+)</name>
        <dbReference type="ChEBI" id="CHEBI:29108"/>
    </cofactor>
</comment>
<evidence type="ECO:0000256" key="1">
    <source>
        <dbReference type="ARBA" id="ARBA00001604"/>
    </source>
</evidence>
<proteinExistence type="predicted"/>
<dbReference type="InterPro" id="IPR016090">
    <property type="entry name" value="PLA2-like_dom"/>
</dbReference>
<dbReference type="GO" id="GO:0004623">
    <property type="term" value="F:phospholipase A2 activity"/>
    <property type="evidence" value="ECO:0007669"/>
    <property type="project" value="UniProtKB-EC"/>
</dbReference>
<dbReference type="InterPro" id="IPR036444">
    <property type="entry name" value="PLipase_A2_dom_sf"/>
</dbReference>
<evidence type="ECO:0000256" key="5">
    <source>
        <dbReference type="ARBA" id="ARBA00022963"/>
    </source>
</evidence>
<dbReference type="EMBL" id="GFPF01004591">
    <property type="protein sequence ID" value="MAA15737.1"/>
    <property type="molecule type" value="Transcribed_RNA"/>
</dbReference>
<sequence>MRAPFSASRYRDTAASYRKKDARGFISRNNIFPSPSDFTSALQVVMPSFTQVSSLTIVFCLFGGAIGLRNLEDKPEKPGTASQWAEFTSTSHRVVTDVYFGGHRLAEVFLDGYGHIQFCNMFGDRALIGELLTSAPAFVVDQVDEYQMTNVVQQCAQRPQNAKDSYFPRLRDKGLQGALMFPGTKWCGAGNIATDYNDLGESWEADMCCREHDSAKESIPAFGAKRGIRNRLFYTMTGCEADKKFFNCLLNAQTFTAFSLGIGYFDLLRTKCYKYDRPTKCADKHRGRKPHGKVHCKRFVVDNWRVKKWRVYDPPNFFKAYFLAKIGVKGVNDIWTSETKK</sequence>
<dbReference type="SUPFAM" id="SSF48619">
    <property type="entry name" value="Phospholipase A2, PLA2"/>
    <property type="match status" value="1"/>
</dbReference>
<dbReference type="Gene3D" id="1.20.90.10">
    <property type="entry name" value="Phospholipase A2 domain"/>
    <property type="match status" value="1"/>
</dbReference>
<dbReference type="PANTHER" id="PTHR12253">
    <property type="entry name" value="RH14732P"/>
    <property type="match status" value="1"/>
</dbReference>
<dbReference type="GO" id="GO:0050482">
    <property type="term" value="P:arachidonate secretion"/>
    <property type="evidence" value="ECO:0007669"/>
    <property type="project" value="InterPro"/>
</dbReference>
<keyword evidence="6" id="KW-0443">Lipid metabolism</keyword>
<name>A0A224YDF4_9ACAR</name>
<evidence type="ECO:0000256" key="2">
    <source>
        <dbReference type="ARBA" id="ARBA00001913"/>
    </source>
</evidence>
<dbReference type="GO" id="GO:0006644">
    <property type="term" value="P:phospholipid metabolic process"/>
    <property type="evidence" value="ECO:0007669"/>
    <property type="project" value="InterPro"/>
</dbReference>
<reference evidence="8" key="1">
    <citation type="journal article" date="2017" name="Parasit. Vectors">
        <title>Sialotranscriptomics of Rhipicephalus zambeziensis reveals intricate expression profiles of secretory proteins and suggests tight temporal transcriptional regulation during blood-feeding.</title>
        <authorList>
            <person name="de Castro M.H."/>
            <person name="de Klerk D."/>
            <person name="Pienaar R."/>
            <person name="Rees D.J.G."/>
            <person name="Mans B.J."/>
        </authorList>
    </citation>
    <scope>NUCLEOTIDE SEQUENCE</scope>
    <source>
        <tissue evidence="8">Salivary glands</tissue>
    </source>
</reference>
<organism evidence="8">
    <name type="scientific">Rhipicephalus zambeziensis</name>
    <dbReference type="NCBI Taxonomy" id="60191"/>
    <lineage>
        <taxon>Eukaryota</taxon>
        <taxon>Metazoa</taxon>
        <taxon>Ecdysozoa</taxon>
        <taxon>Arthropoda</taxon>
        <taxon>Chelicerata</taxon>
        <taxon>Arachnida</taxon>
        <taxon>Acari</taxon>
        <taxon>Parasitiformes</taxon>
        <taxon>Ixodida</taxon>
        <taxon>Ixodoidea</taxon>
        <taxon>Ixodidae</taxon>
        <taxon>Rhipicephalinae</taxon>
        <taxon>Rhipicephalus</taxon>
        <taxon>Rhipicephalus</taxon>
    </lineage>
</organism>
<evidence type="ECO:0000256" key="6">
    <source>
        <dbReference type="ARBA" id="ARBA00023098"/>
    </source>
</evidence>
<evidence type="ECO:0000256" key="4">
    <source>
        <dbReference type="ARBA" id="ARBA00022837"/>
    </source>
</evidence>
<keyword evidence="4" id="KW-0106">Calcium</keyword>
<evidence type="ECO:0000313" key="8">
    <source>
        <dbReference type="EMBL" id="MAA15737.1"/>
    </source>
</evidence>
<keyword evidence="3" id="KW-0378">Hydrolase</keyword>
<keyword evidence="5" id="KW-0442">Lipid degradation</keyword>
<feature type="domain" description="Phospholipase A2-like central" evidence="7">
    <location>
        <begin position="181"/>
        <end position="275"/>
    </location>
</feature>
<dbReference type="GO" id="GO:0016042">
    <property type="term" value="P:lipid catabolic process"/>
    <property type="evidence" value="ECO:0007669"/>
    <property type="project" value="UniProtKB-KW"/>
</dbReference>
<evidence type="ECO:0000256" key="3">
    <source>
        <dbReference type="ARBA" id="ARBA00022801"/>
    </source>
</evidence>
<evidence type="ECO:0000259" key="7">
    <source>
        <dbReference type="Pfam" id="PF05826"/>
    </source>
</evidence>
<comment type="catalytic activity">
    <reaction evidence="1">
        <text>a 1,2-diacyl-sn-glycero-3-phosphocholine + H2O = a 1-acyl-sn-glycero-3-phosphocholine + a fatty acid + H(+)</text>
        <dbReference type="Rhea" id="RHEA:15801"/>
        <dbReference type="ChEBI" id="CHEBI:15377"/>
        <dbReference type="ChEBI" id="CHEBI:15378"/>
        <dbReference type="ChEBI" id="CHEBI:28868"/>
        <dbReference type="ChEBI" id="CHEBI:57643"/>
        <dbReference type="ChEBI" id="CHEBI:58168"/>
        <dbReference type="EC" id="3.1.1.4"/>
    </reaction>
</comment>
<protein>
    <submittedName>
        <fullName evidence="8">Phospholipase A2</fullName>
    </submittedName>
</protein>
<accession>A0A224YDF4</accession>
<dbReference type="AlphaFoldDB" id="A0A224YDF4"/>